<feature type="compositionally biased region" description="Low complexity" evidence="2">
    <location>
        <begin position="561"/>
        <end position="571"/>
    </location>
</feature>
<dbReference type="Proteomes" id="UP000807716">
    <property type="component" value="Unassembled WGS sequence"/>
</dbReference>
<evidence type="ECO:0000256" key="1">
    <source>
        <dbReference type="SAM" id="Coils"/>
    </source>
</evidence>
<dbReference type="EMBL" id="JAAAJB010000076">
    <property type="protein sequence ID" value="KAG0267383.1"/>
    <property type="molecule type" value="Genomic_DNA"/>
</dbReference>
<feature type="compositionally biased region" description="Low complexity" evidence="2">
    <location>
        <begin position="56"/>
        <end position="80"/>
    </location>
</feature>
<feature type="compositionally biased region" description="Acidic residues" evidence="2">
    <location>
        <begin position="470"/>
        <end position="479"/>
    </location>
</feature>
<sequence>MFKDILKSPDALRNAILGQDDIATRSNQGLQAVRSGVDSLRSVLANHQHAKDALQQQKQQQQQQQQQQQASSSASALYQQGDGKQQSISFDGRSAIPGPGVTRSTTFPAATSRSGSAFTRSLAGTVTESLKSISTGLGLPGLTNANKGGREERIGGHGNNGSSSSSSGGGWEAERSVPRDRDTRRSVDSSSSGPLSLLARIQHASSSSSLSSSSSSAKHQHQHQHHPSSNSIGSESRLEGGTATTTTTFAGPGHHERPGIGWTSTQETITAAKTTAKRLANVRAKDTTTFNIQRMPRVEQLAHRYHDSWIEIHEHTAKNAKKAEQTEALLEQVLAACERHVQASTHLWQEAKSLDSLDNTMTNIMAMTESIHKKLSGLEEAIEKLEEDAEVVQFADWKKERVNELDRYMDTQRKEMWDKAEMLAARSQEYQREESQRRLKMIEEQFASDMDEFRKRKMAEEARLLHSAGDDDDNDDENDNDHAKDSGDHHHHTGHRHGSAAGSEFGDHITHSITDRRTSTASSINLSGLITPKELAATTKGFFERLSNTLSTTSLGHIPTSSSHSGSSRSSIADILGPTATVGTMPPMPTVLSSQTRRSSAGRTSSPVAVSAGAVVRDSVLFVDPVQAEEADQEALDQFLGSDSGASDVEEDQGNADDHQSSLLAVLPSRDGRDDGEASSDGGVELAPEEDIEDSEEPSEEEEEEEDDDEEEDEDEEESDDSESDDGMDPIARARLAQLGMRLGHKSGSTIAVFSLANASRTQLPS</sequence>
<comment type="caution">
    <text evidence="3">The sequence shown here is derived from an EMBL/GenBank/DDBJ whole genome shotgun (WGS) entry which is preliminary data.</text>
</comment>
<dbReference type="OrthoDB" id="2445127at2759"/>
<dbReference type="AlphaFoldDB" id="A0A9P6UB66"/>
<feature type="region of interest" description="Disordered" evidence="2">
    <location>
        <begin position="134"/>
        <end position="265"/>
    </location>
</feature>
<gene>
    <name evidence="3" type="ORF">DFQ27_008801</name>
</gene>
<feature type="compositionally biased region" description="Low complexity" evidence="2">
    <location>
        <begin position="188"/>
        <end position="217"/>
    </location>
</feature>
<feature type="compositionally biased region" description="Polar residues" evidence="2">
    <location>
        <begin position="591"/>
        <end position="604"/>
    </location>
</feature>
<accession>A0A9P6UB66</accession>
<feature type="region of interest" description="Disordered" evidence="2">
    <location>
        <begin position="552"/>
        <end position="609"/>
    </location>
</feature>
<feature type="compositionally biased region" description="Low complexity" evidence="2">
    <location>
        <begin position="240"/>
        <end position="252"/>
    </location>
</feature>
<keyword evidence="4" id="KW-1185">Reference proteome</keyword>
<dbReference type="PANTHER" id="PTHR48209">
    <property type="entry name" value="AGL056WP"/>
    <property type="match status" value="1"/>
</dbReference>
<proteinExistence type="predicted"/>
<feature type="compositionally biased region" description="Acidic residues" evidence="2">
    <location>
        <begin position="687"/>
        <end position="728"/>
    </location>
</feature>
<reference evidence="3" key="1">
    <citation type="journal article" date="2020" name="Fungal Divers.">
        <title>Resolving the Mortierellaceae phylogeny through synthesis of multi-gene phylogenetics and phylogenomics.</title>
        <authorList>
            <person name="Vandepol N."/>
            <person name="Liber J."/>
            <person name="Desiro A."/>
            <person name="Na H."/>
            <person name="Kennedy M."/>
            <person name="Barry K."/>
            <person name="Grigoriev I.V."/>
            <person name="Miller A.N."/>
            <person name="O'Donnell K."/>
            <person name="Stajich J.E."/>
            <person name="Bonito G."/>
        </authorList>
    </citation>
    <scope>NUCLEOTIDE SEQUENCE</scope>
    <source>
        <strain evidence="3">BC1065</strain>
    </source>
</reference>
<evidence type="ECO:0000256" key="2">
    <source>
        <dbReference type="SAM" id="MobiDB-lite"/>
    </source>
</evidence>
<evidence type="ECO:0000313" key="3">
    <source>
        <dbReference type="EMBL" id="KAG0267383.1"/>
    </source>
</evidence>
<dbReference type="PANTHER" id="PTHR48209:SF2">
    <property type="entry name" value="FI24008P1"/>
    <property type="match status" value="1"/>
</dbReference>
<feature type="compositionally biased region" description="Basic residues" evidence="2">
    <location>
        <begin position="489"/>
        <end position="498"/>
    </location>
</feature>
<feature type="region of interest" description="Disordered" evidence="2">
    <location>
        <begin position="667"/>
        <end position="735"/>
    </location>
</feature>
<feature type="compositionally biased region" description="Basic and acidic residues" evidence="2">
    <location>
        <begin position="172"/>
        <end position="187"/>
    </location>
</feature>
<organism evidence="3 4">
    <name type="scientific">Actinomortierella ambigua</name>
    <dbReference type="NCBI Taxonomy" id="1343610"/>
    <lineage>
        <taxon>Eukaryota</taxon>
        <taxon>Fungi</taxon>
        <taxon>Fungi incertae sedis</taxon>
        <taxon>Mucoromycota</taxon>
        <taxon>Mortierellomycotina</taxon>
        <taxon>Mortierellomycetes</taxon>
        <taxon>Mortierellales</taxon>
        <taxon>Mortierellaceae</taxon>
        <taxon>Actinomortierella</taxon>
    </lineage>
</organism>
<feature type="coiled-coil region" evidence="1">
    <location>
        <begin position="368"/>
        <end position="395"/>
    </location>
</feature>
<evidence type="ECO:0000313" key="4">
    <source>
        <dbReference type="Proteomes" id="UP000807716"/>
    </source>
</evidence>
<protein>
    <submittedName>
        <fullName evidence="3">Uncharacterized protein</fullName>
    </submittedName>
</protein>
<feature type="region of interest" description="Disordered" evidence="2">
    <location>
        <begin position="56"/>
        <end position="117"/>
    </location>
</feature>
<feature type="compositionally biased region" description="Polar residues" evidence="2">
    <location>
        <begin position="102"/>
        <end position="117"/>
    </location>
</feature>
<keyword evidence="1" id="KW-0175">Coiled coil</keyword>
<name>A0A9P6UB66_9FUNG</name>
<feature type="region of interest" description="Disordered" evidence="2">
    <location>
        <begin position="466"/>
        <end position="506"/>
    </location>
</feature>